<evidence type="ECO:0000256" key="13">
    <source>
        <dbReference type="SAM" id="MobiDB-lite"/>
    </source>
</evidence>
<evidence type="ECO:0000256" key="3">
    <source>
        <dbReference type="ARBA" id="ARBA00010425"/>
    </source>
</evidence>
<dbReference type="NCBIfam" id="TIGR00803">
    <property type="entry name" value="nst"/>
    <property type="match status" value="1"/>
</dbReference>
<keyword evidence="9 12" id="KW-0333">Golgi apparatus</keyword>
<feature type="region of interest" description="Disordered" evidence="13">
    <location>
        <begin position="1"/>
        <end position="49"/>
    </location>
</feature>
<comment type="subunit">
    <text evidence="4 12">Homooligomer.</text>
</comment>
<evidence type="ECO:0000256" key="4">
    <source>
        <dbReference type="ARBA" id="ARBA00011182"/>
    </source>
</evidence>
<reference evidence="14" key="1">
    <citation type="journal article" date="2021" name="Nat. Commun.">
        <title>Genetic determinants of endophytism in the Arabidopsis root mycobiome.</title>
        <authorList>
            <person name="Mesny F."/>
            <person name="Miyauchi S."/>
            <person name="Thiergart T."/>
            <person name="Pickel B."/>
            <person name="Atanasova L."/>
            <person name="Karlsson M."/>
            <person name="Huettel B."/>
            <person name="Barry K.W."/>
            <person name="Haridas S."/>
            <person name="Chen C."/>
            <person name="Bauer D."/>
            <person name="Andreopoulos W."/>
            <person name="Pangilinan J."/>
            <person name="LaButti K."/>
            <person name="Riley R."/>
            <person name="Lipzen A."/>
            <person name="Clum A."/>
            <person name="Drula E."/>
            <person name="Henrissat B."/>
            <person name="Kohler A."/>
            <person name="Grigoriev I.V."/>
            <person name="Martin F.M."/>
            <person name="Hacquard S."/>
        </authorList>
    </citation>
    <scope>NUCLEOTIDE SEQUENCE</scope>
    <source>
        <strain evidence="14">MPI-CAGE-AT-0016</strain>
    </source>
</reference>
<keyword evidence="6 12" id="KW-0762">Sugar transport</keyword>
<keyword evidence="7 12" id="KW-0812">Transmembrane</keyword>
<feature type="transmembrane region" description="Helical" evidence="12">
    <location>
        <begin position="347"/>
        <end position="366"/>
    </location>
</feature>
<feature type="transmembrane region" description="Helical" evidence="12">
    <location>
        <begin position="222"/>
        <end position="243"/>
    </location>
</feature>
<comment type="function">
    <text evidence="1 12">Involved in the import of GDP-mannose from the cytoplasm into the Golgi lumen.</text>
</comment>
<evidence type="ECO:0000256" key="5">
    <source>
        <dbReference type="ARBA" id="ARBA00022448"/>
    </source>
</evidence>
<dbReference type="InterPro" id="IPR013657">
    <property type="entry name" value="SCL35B1-4/HUT1"/>
</dbReference>
<feature type="transmembrane region" description="Helical" evidence="12">
    <location>
        <begin position="126"/>
        <end position="148"/>
    </location>
</feature>
<feature type="transmembrane region" description="Helical" evidence="12">
    <location>
        <begin position="321"/>
        <end position="341"/>
    </location>
</feature>
<evidence type="ECO:0000256" key="8">
    <source>
        <dbReference type="ARBA" id="ARBA00022989"/>
    </source>
</evidence>
<comment type="subcellular location">
    <subcellularLocation>
        <location evidence="2 12">Cytoplasmic vesicle membrane</location>
        <topology evidence="2 12">Multi-pass membrane protein</topology>
    </subcellularLocation>
    <subcellularLocation>
        <location evidence="12">Golgi apparatus membrane</location>
        <topology evidence="12">Multi-pass membrane protein</topology>
    </subcellularLocation>
    <subcellularLocation>
        <location evidence="12">Endoplasmic reticulum membrane</location>
        <topology evidence="12">Multi-pass membrane protein</topology>
    </subcellularLocation>
</comment>
<keyword evidence="8 12" id="KW-1133">Transmembrane helix</keyword>
<protein>
    <recommendedName>
        <fullName evidence="12">GDP-mannose transporter</fullName>
        <shortName evidence="12">GMT</shortName>
    </recommendedName>
</protein>
<evidence type="ECO:0000256" key="7">
    <source>
        <dbReference type="ARBA" id="ARBA00022692"/>
    </source>
</evidence>
<evidence type="ECO:0000256" key="9">
    <source>
        <dbReference type="ARBA" id="ARBA00023034"/>
    </source>
</evidence>
<dbReference type="OrthoDB" id="417037at2759"/>
<evidence type="ECO:0000256" key="10">
    <source>
        <dbReference type="ARBA" id="ARBA00023136"/>
    </source>
</evidence>
<evidence type="ECO:0000256" key="2">
    <source>
        <dbReference type="ARBA" id="ARBA00004439"/>
    </source>
</evidence>
<keyword evidence="12" id="KW-0256">Endoplasmic reticulum</keyword>
<dbReference type="SUPFAM" id="SSF103481">
    <property type="entry name" value="Multidrug resistance efflux transporter EmrE"/>
    <property type="match status" value="1"/>
</dbReference>
<name>A0A8K0TA38_9PEZI</name>
<dbReference type="GO" id="GO:0005789">
    <property type="term" value="C:endoplasmic reticulum membrane"/>
    <property type="evidence" value="ECO:0007669"/>
    <property type="project" value="UniProtKB-SubCell"/>
</dbReference>
<feature type="transmembrane region" description="Helical" evidence="12">
    <location>
        <begin position="85"/>
        <end position="106"/>
    </location>
</feature>
<evidence type="ECO:0000256" key="12">
    <source>
        <dbReference type="RuleBase" id="RU367097"/>
    </source>
</evidence>
<keyword evidence="11 12" id="KW-0968">Cytoplasmic vesicle</keyword>
<dbReference type="Proteomes" id="UP000813385">
    <property type="component" value="Unassembled WGS sequence"/>
</dbReference>
<keyword evidence="10 12" id="KW-0472">Membrane</keyword>
<feature type="transmembrane region" description="Helical" evidence="12">
    <location>
        <begin position="292"/>
        <end position="314"/>
    </location>
</feature>
<dbReference type="GO" id="GO:0055085">
    <property type="term" value="P:transmembrane transport"/>
    <property type="evidence" value="ECO:0007669"/>
    <property type="project" value="InterPro"/>
</dbReference>
<gene>
    <name evidence="14" type="ORF">B0T11DRAFT_132376</name>
</gene>
<evidence type="ECO:0000256" key="6">
    <source>
        <dbReference type="ARBA" id="ARBA00022597"/>
    </source>
</evidence>
<dbReference type="InterPro" id="IPR050186">
    <property type="entry name" value="TPT_transporter"/>
</dbReference>
<dbReference type="GO" id="GO:0030659">
    <property type="term" value="C:cytoplasmic vesicle membrane"/>
    <property type="evidence" value="ECO:0007669"/>
    <property type="project" value="UniProtKB-SubCell"/>
</dbReference>
<keyword evidence="5 12" id="KW-0813">Transport</keyword>
<sequence>MSDKKKEDFELGPLGSGASSPRRGERDGFLGRSPSRRPKTHASTESLSSTIHQIDNSPGASILAYCFSSISMTVVNKFVVSGQFWNLNFFYLAIQAIVCVGTIHACKSAGVIRNLAPFDKDKARRWFPISLLLVGMIYTSTKALQFLSVPVYTIFKNLTIIVIAYGEVLWFGGSVTPVALLSFGLMVLSSVVAAWADIQHAIYGSVGEQDASQAISTLNAGYAWMGFNVFCTAAYVLGMRKVIKKMNFRDWDTMFYNNLLTIPVLIVCSLLAEDWSSDNLAKNFPQESRNTLLIGMIYSGLCAIFISYCSAWCIRVTSSTTYSMVGALNKLPIAVSGLVFFSAPVTFGSVTAIIIGFVSGIVYAWARIRQTEVAKLSLPTTQPISASSQSHRDAANS</sequence>
<proteinExistence type="inferred from homology"/>
<dbReference type="GO" id="GO:0000139">
    <property type="term" value="C:Golgi membrane"/>
    <property type="evidence" value="ECO:0007669"/>
    <property type="project" value="UniProtKB-SubCell"/>
</dbReference>
<evidence type="ECO:0000256" key="11">
    <source>
        <dbReference type="ARBA" id="ARBA00023329"/>
    </source>
</evidence>
<comment type="similarity">
    <text evidence="3 12">Belongs to the TPT transporter family. SLC35D subfamily.</text>
</comment>
<keyword evidence="15" id="KW-1185">Reference proteome</keyword>
<dbReference type="AlphaFoldDB" id="A0A8K0TA38"/>
<dbReference type="InterPro" id="IPR037185">
    <property type="entry name" value="EmrE-like"/>
</dbReference>
<comment type="caution">
    <text evidence="14">The sequence shown here is derived from an EMBL/GenBank/DDBJ whole genome shotgun (WGS) entry which is preliminary data.</text>
</comment>
<dbReference type="EMBL" id="JAGPXD010000006">
    <property type="protein sequence ID" value="KAH7349552.1"/>
    <property type="molecule type" value="Genomic_DNA"/>
</dbReference>
<dbReference type="PANTHER" id="PTHR11132">
    <property type="entry name" value="SOLUTE CARRIER FAMILY 35"/>
    <property type="match status" value="1"/>
</dbReference>
<evidence type="ECO:0000313" key="15">
    <source>
        <dbReference type="Proteomes" id="UP000813385"/>
    </source>
</evidence>
<dbReference type="Pfam" id="PF08449">
    <property type="entry name" value="UAA"/>
    <property type="match status" value="1"/>
</dbReference>
<accession>A0A8K0TA38</accession>
<feature type="transmembrane region" description="Helical" evidence="12">
    <location>
        <begin position="255"/>
        <end position="272"/>
    </location>
</feature>
<organism evidence="14 15">
    <name type="scientific">Plectosphaerella cucumerina</name>
    <dbReference type="NCBI Taxonomy" id="40658"/>
    <lineage>
        <taxon>Eukaryota</taxon>
        <taxon>Fungi</taxon>
        <taxon>Dikarya</taxon>
        <taxon>Ascomycota</taxon>
        <taxon>Pezizomycotina</taxon>
        <taxon>Sordariomycetes</taxon>
        <taxon>Hypocreomycetidae</taxon>
        <taxon>Glomerellales</taxon>
        <taxon>Plectosphaerellaceae</taxon>
        <taxon>Plectosphaerella</taxon>
    </lineage>
</organism>
<evidence type="ECO:0000256" key="1">
    <source>
        <dbReference type="ARBA" id="ARBA00003420"/>
    </source>
</evidence>
<evidence type="ECO:0000313" key="14">
    <source>
        <dbReference type="EMBL" id="KAH7349552.1"/>
    </source>
</evidence>